<evidence type="ECO:0000256" key="4">
    <source>
        <dbReference type="ARBA" id="ARBA00016069"/>
    </source>
</evidence>
<evidence type="ECO:0000256" key="3">
    <source>
        <dbReference type="ARBA" id="ARBA00012351"/>
    </source>
</evidence>
<dbReference type="GO" id="GO:0005758">
    <property type="term" value="C:mitochondrial intermembrane space"/>
    <property type="evidence" value="ECO:0007669"/>
    <property type="project" value="TreeGrafter"/>
</dbReference>
<evidence type="ECO:0000256" key="2">
    <source>
        <dbReference type="ARBA" id="ARBA00006943"/>
    </source>
</evidence>
<proteinExistence type="inferred from homology"/>
<comment type="similarity">
    <text evidence="2">Belongs to the amidinotransferase family.</text>
</comment>
<dbReference type="SUPFAM" id="SSF55909">
    <property type="entry name" value="Pentein"/>
    <property type="match status" value="1"/>
</dbReference>
<protein>
    <recommendedName>
        <fullName evidence="4">Glycine amidinotransferase, mitochondrial</fullName>
        <ecNumber evidence="3">2.1.4.1</ecNumber>
    </recommendedName>
    <alternativeName>
        <fullName evidence="6">L-arginine:glycine amidinotransferase</fullName>
    </alternativeName>
    <alternativeName>
        <fullName evidence="7">Transamidinase</fullName>
    </alternativeName>
</protein>
<dbReference type="OrthoDB" id="10264242at2759"/>
<dbReference type="UniPathway" id="UPA00104">
    <property type="reaction ID" value="UER00579"/>
</dbReference>
<evidence type="ECO:0000256" key="6">
    <source>
        <dbReference type="ARBA" id="ARBA00031403"/>
    </source>
</evidence>
<dbReference type="STRING" id="1336337.A0A3N4K4C0"/>
<dbReference type="GO" id="GO:0006601">
    <property type="term" value="P:creatine biosynthetic process"/>
    <property type="evidence" value="ECO:0007669"/>
    <property type="project" value="UniProtKB-UniPathway"/>
</dbReference>
<dbReference type="PANTHER" id="PTHR10488:SF1">
    <property type="entry name" value="GLYCINE AMIDINOTRANSFERASE, MITOCHONDRIAL"/>
    <property type="match status" value="1"/>
</dbReference>
<organism evidence="8 9">
    <name type="scientific">Choiromyces venosus 120613-1</name>
    <dbReference type="NCBI Taxonomy" id="1336337"/>
    <lineage>
        <taxon>Eukaryota</taxon>
        <taxon>Fungi</taxon>
        <taxon>Dikarya</taxon>
        <taxon>Ascomycota</taxon>
        <taxon>Pezizomycotina</taxon>
        <taxon>Pezizomycetes</taxon>
        <taxon>Pezizales</taxon>
        <taxon>Tuberaceae</taxon>
        <taxon>Choiromyces</taxon>
    </lineage>
</organism>
<dbReference type="PANTHER" id="PTHR10488">
    <property type="entry name" value="GLYCINE AMIDINOTRANSFERASE, MITOCHONDRIAL"/>
    <property type="match status" value="1"/>
</dbReference>
<keyword evidence="9" id="KW-1185">Reference proteome</keyword>
<evidence type="ECO:0000256" key="1">
    <source>
        <dbReference type="ARBA" id="ARBA00004858"/>
    </source>
</evidence>
<evidence type="ECO:0000313" key="9">
    <source>
        <dbReference type="Proteomes" id="UP000276215"/>
    </source>
</evidence>
<gene>
    <name evidence="8" type="ORF">L873DRAFT_790766</name>
</gene>
<sequence length="316" mass="34756">MARDGLMVVGNHVIEAPYAWSCRRQEIELAFGHILADLEKDSKVRVFRAQFPEGRDTIFDDDAEGSESAFSINNSRPAFDTADFMRVGKTLVGQLSHVTNPAGVDYLRERLPEGYNIQIVEVKDETAMRIDATLCALRKQLLLYHPIKCTYQNLSSYDVFKGWEILPFPVMPKHRTEPPLFMTSAWLIMNVLSVTDGKVIIEENDTEFGEWLKARGMEPIYCPFRHVHSISGSFHCATVDLIRDDDDDEFVSTSAIGMATATTTAISATTNGHTNGHANLTNGFNGVNGTSGANGANGYSNGANDVQLNGADSNGI</sequence>
<dbReference type="GO" id="GO:0015068">
    <property type="term" value="F:glycine amidinotransferase activity"/>
    <property type="evidence" value="ECO:0007669"/>
    <property type="project" value="UniProtKB-EC"/>
</dbReference>
<reference evidence="8 9" key="1">
    <citation type="journal article" date="2018" name="Nat. Ecol. Evol.">
        <title>Pezizomycetes genomes reveal the molecular basis of ectomycorrhizal truffle lifestyle.</title>
        <authorList>
            <person name="Murat C."/>
            <person name="Payen T."/>
            <person name="Noel B."/>
            <person name="Kuo A."/>
            <person name="Morin E."/>
            <person name="Chen J."/>
            <person name="Kohler A."/>
            <person name="Krizsan K."/>
            <person name="Balestrini R."/>
            <person name="Da Silva C."/>
            <person name="Montanini B."/>
            <person name="Hainaut M."/>
            <person name="Levati E."/>
            <person name="Barry K.W."/>
            <person name="Belfiori B."/>
            <person name="Cichocki N."/>
            <person name="Clum A."/>
            <person name="Dockter R.B."/>
            <person name="Fauchery L."/>
            <person name="Guy J."/>
            <person name="Iotti M."/>
            <person name="Le Tacon F."/>
            <person name="Lindquist E.A."/>
            <person name="Lipzen A."/>
            <person name="Malagnac F."/>
            <person name="Mello A."/>
            <person name="Molinier V."/>
            <person name="Miyauchi S."/>
            <person name="Poulain J."/>
            <person name="Riccioni C."/>
            <person name="Rubini A."/>
            <person name="Sitrit Y."/>
            <person name="Splivallo R."/>
            <person name="Traeger S."/>
            <person name="Wang M."/>
            <person name="Zifcakova L."/>
            <person name="Wipf D."/>
            <person name="Zambonelli A."/>
            <person name="Paolocci F."/>
            <person name="Nowrousian M."/>
            <person name="Ottonello S."/>
            <person name="Baldrian P."/>
            <person name="Spatafora J.W."/>
            <person name="Henrissat B."/>
            <person name="Nagy L.G."/>
            <person name="Aury J.M."/>
            <person name="Wincker P."/>
            <person name="Grigoriev I.V."/>
            <person name="Bonfante P."/>
            <person name="Martin F.M."/>
        </authorList>
    </citation>
    <scope>NUCLEOTIDE SEQUENCE [LARGE SCALE GENOMIC DNA]</scope>
    <source>
        <strain evidence="8 9">120613-1</strain>
    </source>
</reference>
<dbReference type="Gene3D" id="3.75.10.10">
    <property type="entry name" value="L-arginine/glycine Amidinotransferase, Chain A"/>
    <property type="match status" value="1"/>
</dbReference>
<comment type="pathway">
    <text evidence="1">Amine and polyamine biosynthesis; creatine biosynthesis; creatine from L-arginine and glycine: step 1/2.</text>
</comment>
<name>A0A3N4K4C0_9PEZI</name>
<dbReference type="Proteomes" id="UP000276215">
    <property type="component" value="Unassembled WGS sequence"/>
</dbReference>
<evidence type="ECO:0000256" key="5">
    <source>
        <dbReference type="ARBA" id="ARBA00022679"/>
    </source>
</evidence>
<dbReference type="EMBL" id="ML120353">
    <property type="protein sequence ID" value="RPB05417.1"/>
    <property type="molecule type" value="Genomic_DNA"/>
</dbReference>
<dbReference type="AlphaFoldDB" id="A0A3N4K4C0"/>
<evidence type="ECO:0000313" key="8">
    <source>
        <dbReference type="EMBL" id="RPB05417.1"/>
    </source>
</evidence>
<dbReference type="EC" id="2.1.4.1" evidence="3"/>
<dbReference type="InterPro" id="IPR033195">
    <property type="entry name" value="AmidinoTrfase"/>
</dbReference>
<accession>A0A3N4K4C0</accession>
<evidence type="ECO:0000256" key="7">
    <source>
        <dbReference type="ARBA" id="ARBA00033346"/>
    </source>
</evidence>
<keyword evidence="5" id="KW-0808">Transferase</keyword>